<sequence>MDPENGSPSGESTSRAGLIDIDGGYTQDEQLAELEIVVEIMREHFGEDVATIDGEPWTAERHDAQVAAMPQGGGVYRHGIEFNIPPGNLKETYALADEIAKELGLTENVNNSNGIGPNGRIYYGAGREDGRIFLVTADSSELAGATYQTRHSDDESIIGNYERIIDDFRQENRQKYSPDTPIDPEELEMDDGESG</sequence>
<comment type="caution">
    <text evidence="2">The sequence shown here is derived from an EMBL/GenBank/DDBJ whole genome shotgun (WGS) entry which is preliminary data.</text>
</comment>
<dbReference type="Proteomes" id="UP000546252">
    <property type="component" value="Unassembled WGS sequence"/>
</dbReference>
<protein>
    <submittedName>
        <fullName evidence="2">Uncharacterized protein</fullName>
    </submittedName>
</protein>
<name>A0A839FXJ9_9MICC</name>
<dbReference type="AlphaFoldDB" id="A0A839FXJ9"/>
<accession>A0A839FXJ9</accession>
<reference evidence="2 3" key="1">
    <citation type="submission" date="2020-08" db="EMBL/GenBank/DDBJ databases">
        <title>Sequencing the genomes of 1000 actinobacteria strains.</title>
        <authorList>
            <person name="Klenk H.-P."/>
        </authorList>
    </citation>
    <scope>NUCLEOTIDE SEQUENCE [LARGE SCALE GENOMIC DNA]</scope>
    <source>
        <strain evidence="2 3">DSM 19081</strain>
    </source>
</reference>
<feature type="region of interest" description="Disordered" evidence="1">
    <location>
        <begin position="169"/>
        <end position="195"/>
    </location>
</feature>
<dbReference type="RefSeq" id="WP_182495419.1">
    <property type="nucleotide sequence ID" value="NZ_BAAAKT010000004.1"/>
</dbReference>
<dbReference type="EMBL" id="JACJIH010000001">
    <property type="protein sequence ID" value="MBA8921477.1"/>
    <property type="molecule type" value="Genomic_DNA"/>
</dbReference>
<proteinExistence type="predicted"/>
<evidence type="ECO:0000256" key="1">
    <source>
        <dbReference type="SAM" id="MobiDB-lite"/>
    </source>
</evidence>
<gene>
    <name evidence="2" type="ORF">HNR24_001410</name>
</gene>
<organism evidence="2 3">
    <name type="scientific">Nesterenkonia jeotgali</name>
    <dbReference type="NCBI Taxonomy" id="317018"/>
    <lineage>
        <taxon>Bacteria</taxon>
        <taxon>Bacillati</taxon>
        <taxon>Actinomycetota</taxon>
        <taxon>Actinomycetes</taxon>
        <taxon>Micrococcales</taxon>
        <taxon>Micrococcaceae</taxon>
        <taxon>Nesterenkonia</taxon>
    </lineage>
</organism>
<evidence type="ECO:0000313" key="3">
    <source>
        <dbReference type="Proteomes" id="UP000546252"/>
    </source>
</evidence>
<feature type="compositionally biased region" description="Acidic residues" evidence="1">
    <location>
        <begin position="182"/>
        <end position="195"/>
    </location>
</feature>
<evidence type="ECO:0000313" key="2">
    <source>
        <dbReference type="EMBL" id="MBA8921477.1"/>
    </source>
</evidence>